<dbReference type="Proteomes" id="UP000494256">
    <property type="component" value="Unassembled WGS sequence"/>
</dbReference>
<accession>A0A8S1B1H3</accession>
<sequence>MYVVSERVEISLADRDGETNNRMDAPAVDNTEEYKCTDEKENCLVWVHNLHFIASPLEPENTRLDNLTETSLPACLFHTPIYTFGAQIPMGKGTAGCTEMRWRGEARAPHAHLRCSRERAPAAYIDCIVQLRDNKP</sequence>
<gene>
    <name evidence="1" type="ORF">APLA_LOCUS15578</name>
</gene>
<dbReference type="AlphaFoldDB" id="A0A8S1B1H3"/>
<evidence type="ECO:0000313" key="1">
    <source>
        <dbReference type="EMBL" id="CAB3256216.1"/>
    </source>
</evidence>
<reference evidence="1 2" key="1">
    <citation type="submission" date="2020-04" db="EMBL/GenBank/DDBJ databases">
        <authorList>
            <person name="Wallbank WR R."/>
            <person name="Pardo Diaz C."/>
            <person name="Kozak K."/>
            <person name="Martin S."/>
            <person name="Jiggins C."/>
            <person name="Moest M."/>
            <person name="Warren A I."/>
            <person name="Byers J.R.P. K."/>
            <person name="Montejo-Kovacevich G."/>
            <person name="Yen C E."/>
        </authorList>
    </citation>
    <scope>NUCLEOTIDE SEQUENCE [LARGE SCALE GENOMIC DNA]</scope>
</reference>
<proteinExistence type="predicted"/>
<organism evidence="1 2">
    <name type="scientific">Arctia plantaginis</name>
    <name type="common">Wood tiger moth</name>
    <name type="synonym">Phalaena plantaginis</name>
    <dbReference type="NCBI Taxonomy" id="874455"/>
    <lineage>
        <taxon>Eukaryota</taxon>
        <taxon>Metazoa</taxon>
        <taxon>Ecdysozoa</taxon>
        <taxon>Arthropoda</taxon>
        <taxon>Hexapoda</taxon>
        <taxon>Insecta</taxon>
        <taxon>Pterygota</taxon>
        <taxon>Neoptera</taxon>
        <taxon>Endopterygota</taxon>
        <taxon>Lepidoptera</taxon>
        <taxon>Glossata</taxon>
        <taxon>Ditrysia</taxon>
        <taxon>Noctuoidea</taxon>
        <taxon>Erebidae</taxon>
        <taxon>Arctiinae</taxon>
        <taxon>Arctia</taxon>
    </lineage>
</organism>
<comment type="caution">
    <text evidence="1">The sequence shown here is derived from an EMBL/GenBank/DDBJ whole genome shotgun (WGS) entry which is preliminary data.</text>
</comment>
<dbReference type="EMBL" id="CADEBD010000463">
    <property type="protein sequence ID" value="CAB3256216.1"/>
    <property type="molecule type" value="Genomic_DNA"/>
</dbReference>
<name>A0A8S1B1H3_ARCPL</name>
<protein>
    <submittedName>
        <fullName evidence="1">Uncharacterized protein</fullName>
    </submittedName>
</protein>
<evidence type="ECO:0000313" key="2">
    <source>
        <dbReference type="Proteomes" id="UP000494256"/>
    </source>
</evidence>
<dbReference type="OrthoDB" id="6766775at2759"/>